<dbReference type="EMBL" id="QWEZ01000001">
    <property type="protein sequence ID" value="RRJ84856.1"/>
    <property type="molecule type" value="Genomic_DNA"/>
</dbReference>
<dbReference type="PANTHER" id="PTHR40940:SF1">
    <property type="entry name" value="PROTEIN BATD"/>
    <property type="match status" value="1"/>
</dbReference>
<dbReference type="Pfam" id="PF13584">
    <property type="entry name" value="BatD"/>
    <property type="match status" value="1"/>
</dbReference>
<evidence type="ECO:0000313" key="3">
    <source>
        <dbReference type="Proteomes" id="UP000280792"/>
    </source>
</evidence>
<reference evidence="2 3" key="2">
    <citation type="submission" date="2018-12" db="EMBL/GenBank/DDBJ databases">
        <title>Simiduia agarivorans gen. nov., sp. nov., a marine, agarolytic bacterium isolated from shallow coastal water from Keelung, Taiwan.</title>
        <authorList>
            <person name="Shieh W.Y."/>
        </authorList>
    </citation>
    <scope>NUCLEOTIDE SEQUENCE [LARGE SCALE GENOMIC DNA]</scope>
    <source>
        <strain evidence="2 3">GTF-13</strain>
    </source>
</reference>
<dbReference type="RefSeq" id="WP_125015288.1">
    <property type="nucleotide sequence ID" value="NZ_QWEZ01000001.1"/>
</dbReference>
<evidence type="ECO:0000256" key="1">
    <source>
        <dbReference type="SAM" id="MobiDB-lite"/>
    </source>
</evidence>
<name>A0A3P3VT44_9GAMM</name>
<protein>
    <submittedName>
        <fullName evidence="2">Protein BatD</fullName>
    </submittedName>
</protein>
<feature type="region of interest" description="Disordered" evidence="1">
    <location>
        <begin position="401"/>
        <end position="436"/>
    </location>
</feature>
<proteinExistence type="predicted"/>
<dbReference type="Proteomes" id="UP000280792">
    <property type="component" value="Unassembled WGS sequence"/>
</dbReference>
<feature type="compositionally biased region" description="Low complexity" evidence="1">
    <location>
        <begin position="422"/>
        <end position="431"/>
    </location>
</feature>
<dbReference type="AlphaFoldDB" id="A0A3P3VT44"/>
<gene>
    <name evidence="2" type="ORF">D0544_07140</name>
</gene>
<sequence>MVTPNPMISRKHPALLRVVFALCALLWISPLMAESFVASVDRTQISLGETVELTLRSDKQQFFTTPDLSPLMEHFEILGQRQSSQFTITNGKSVSWTDWIIELRPKRSGFVVIPPIVLEGLATDPITLEVGAAGAQTQTPRTDSAAPVFIEGELDREEAYVQQEIIYNLRIYHSVPLFDDSQLSELKIEDAIVQQLGEPNARSEVINGTRHGVFELRYAIYPQRSGELVIPSQIFTATAANNQGRFDPFLGGRPGKRLAIRSAEIRIEIKAAPAGSEGKPWLPARELTLEQQWSGDPKAMKVGDAITRTLVMRADGLTFAQLPPLQADEVAGLKAYPDQSQTENHRSEQGVLGEVRFASAYVATEPGTYRLPARSIQWFDTERGQFSQATLPEETLTVLPTARLSPTPPTPQPQPLLPPPTTEATTGPLAPSNEADRTDLPWPWISALLAMLWIATLIWGLQRRKPLPVSAASRPPLTSGEESAFQSLVAAIEQEVDGPTLLQHLRQWLGQLLQQPADRSLASLNQELSDTELNAFIQQQERSLYSPQQQPSPTPATLLGIIHRLRRQHLDTGSAPQLKALYG</sequence>
<dbReference type="InterPro" id="IPR025738">
    <property type="entry name" value="BatD"/>
</dbReference>
<comment type="caution">
    <text evidence="2">The sequence shown here is derived from an EMBL/GenBank/DDBJ whole genome shotgun (WGS) entry which is preliminary data.</text>
</comment>
<accession>A0A3P3VT44</accession>
<evidence type="ECO:0000313" key="2">
    <source>
        <dbReference type="EMBL" id="RRJ84856.1"/>
    </source>
</evidence>
<dbReference type="PANTHER" id="PTHR40940">
    <property type="entry name" value="PROTEIN BATD-RELATED"/>
    <property type="match status" value="1"/>
</dbReference>
<reference evidence="2 3" key="1">
    <citation type="submission" date="2018-08" db="EMBL/GenBank/DDBJ databases">
        <authorList>
            <person name="Khan S.A."/>
        </authorList>
    </citation>
    <scope>NUCLEOTIDE SEQUENCE [LARGE SCALE GENOMIC DNA]</scope>
    <source>
        <strain evidence="2 3">GTF-13</strain>
    </source>
</reference>
<keyword evidence="3" id="KW-1185">Reference proteome</keyword>
<organism evidence="2 3">
    <name type="scientific">Aestuariirhabdus litorea</name>
    <dbReference type="NCBI Taxonomy" id="2528527"/>
    <lineage>
        <taxon>Bacteria</taxon>
        <taxon>Pseudomonadati</taxon>
        <taxon>Pseudomonadota</taxon>
        <taxon>Gammaproteobacteria</taxon>
        <taxon>Oceanospirillales</taxon>
        <taxon>Aestuariirhabdaceae</taxon>
        <taxon>Aestuariirhabdus</taxon>
    </lineage>
</organism>
<feature type="compositionally biased region" description="Pro residues" evidence="1">
    <location>
        <begin position="406"/>
        <end position="421"/>
    </location>
</feature>